<keyword evidence="3" id="KW-0472">Membrane</keyword>
<dbReference type="Gene3D" id="2.60.120.200">
    <property type="match status" value="3"/>
</dbReference>
<dbReference type="VEuPathDB" id="FungiDB:H257_11026"/>
<proteinExistence type="predicted"/>
<dbReference type="SUPFAM" id="SSF49854">
    <property type="entry name" value="Spermadhesin, CUB domain"/>
    <property type="match status" value="2"/>
</dbReference>
<feature type="transmembrane region" description="Helical" evidence="3">
    <location>
        <begin position="4220"/>
        <end position="4243"/>
    </location>
</feature>
<dbReference type="SMART" id="SM00710">
    <property type="entry name" value="PbH1"/>
    <property type="match status" value="13"/>
</dbReference>
<dbReference type="SUPFAM" id="SSF49899">
    <property type="entry name" value="Concanavalin A-like lectins/glucanases"/>
    <property type="match status" value="3"/>
</dbReference>
<accession>W4G435</accession>
<feature type="signal peptide" evidence="4">
    <location>
        <begin position="1"/>
        <end position="20"/>
    </location>
</feature>
<feature type="transmembrane region" description="Helical" evidence="3">
    <location>
        <begin position="4277"/>
        <end position="4297"/>
    </location>
</feature>
<evidence type="ECO:0000256" key="3">
    <source>
        <dbReference type="SAM" id="Phobius"/>
    </source>
</evidence>
<feature type="transmembrane region" description="Helical" evidence="3">
    <location>
        <begin position="3867"/>
        <end position="3890"/>
    </location>
</feature>
<dbReference type="SUPFAM" id="SSF51126">
    <property type="entry name" value="Pectin lyase-like"/>
    <property type="match status" value="4"/>
</dbReference>
<feature type="transmembrane region" description="Helical" evidence="3">
    <location>
        <begin position="3974"/>
        <end position="3996"/>
    </location>
</feature>
<evidence type="ECO:0000313" key="6">
    <source>
        <dbReference type="EMBL" id="ETV74472.1"/>
    </source>
</evidence>
<dbReference type="Gene3D" id="2.10.25.10">
    <property type="entry name" value="Laminin"/>
    <property type="match status" value="2"/>
</dbReference>
<reference evidence="6" key="1">
    <citation type="submission" date="2013-12" db="EMBL/GenBank/DDBJ databases">
        <title>The Genome Sequence of Aphanomyces astaci APO3.</title>
        <authorList>
            <consortium name="The Broad Institute Genomics Platform"/>
            <person name="Russ C."/>
            <person name="Tyler B."/>
            <person name="van West P."/>
            <person name="Dieguez-Uribeondo J."/>
            <person name="Young S.K."/>
            <person name="Zeng Q."/>
            <person name="Gargeya S."/>
            <person name="Fitzgerald M."/>
            <person name="Abouelleil A."/>
            <person name="Alvarado L."/>
            <person name="Chapman S.B."/>
            <person name="Gainer-Dewar J."/>
            <person name="Goldberg J."/>
            <person name="Griggs A."/>
            <person name="Gujja S."/>
            <person name="Hansen M."/>
            <person name="Howarth C."/>
            <person name="Imamovic A."/>
            <person name="Ireland A."/>
            <person name="Larimer J."/>
            <person name="McCowan C."/>
            <person name="Murphy C."/>
            <person name="Pearson M."/>
            <person name="Poon T.W."/>
            <person name="Priest M."/>
            <person name="Roberts A."/>
            <person name="Saif S."/>
            <person name="Shea T."/>
            <person name="Sykes S."/>
            <person name="Wortman J."/>
            <person name="Nusbaum C."/>
            <person name="Birren B."/>
        </authorList>
    </citation>
    <scope>NUCLEOTIDE SEQUENCE [LARGE SCALE GENOMIC DNA]</scope>
    <source>
        <strain evidence="6">APO3</strain>
    </source>
</reference>
<dbReference type="PANTHER" id="PTHR11319:SF35">
    <property type="entry name" value="OUTER MEMBRANE PROTEIN PMPC-RELATED"/>
    <property type="match status" value="1"/>
</dbReference>
<dbReference type="InterPro" id="IPR013320">
    <property type="entry name" value="ConA-like_dom_sf"/>
</dbReference>
<evidence type="ECO:0000259" key="5">
    <source>
        <dbReference type="PROSITE" id="PS01180"/>
    </source>
</evidence>
<dbReference type="InterPro" id="IPR006626">
    <property type="entry name" value="PbH1"/>
</dbReference>
<feature type="region of interest" description="Disordered" evidence="2">
    <location>
        <begin position="987"/>
        <end position="1032"/>
    </location>
</feature>
<dbReference type="EMBL" id="KI913144">
    <property type="protein sequence ID" value="ETV74472.1"/>
    <property type="molecule type" value="Genomic_DNA"/>
</dbReference>
<feature type="region of interest" description="Disordered" evidence="2">
    <location>
        <begin position="4331"/>
        <end position="4351"/>
    </location>
</feature>
<dbReference type="InterPro" id="IPR011050">
    <property type="entry name" value="Pectin_lyase_fold/virulence"/>
</dbReference>
<dbReference type="GeneID" id="20813022"/>
<keyword evidence="3" id="KW-1133">Transmembrane helix</keyword>
<dbReference type="CDD" id="cd00041">
    <property type="entry name" value="CUB"/>
    <property type="match status" value="1"/>
</dbReference>
<feature type="chain" id="PRO_5004842048" description="CUB domain-containing protein" evidence="4">
    <location>
        <begin position="21"/>
        <end position="4376"/>
    </location>
</feature>
<keyword evidence="3" id="KW-0812">Transmembrane</keyword>
<dbReference type="Gene3D" id="2.60.120.290">
    <property type="entry name" value="Spermadhesin, CUB domain"/>
    <property type="match status" value="2"/>
</dbReference>
<protein>
    <recommendedName>
        <fullName evidence="5">CUB domain-containing protein</fullName>
    </recommendedName>
</protein>
<dbReference type="PANTHER" id="PTHR11319">
    <property type="entry name" value="G PROTEIN-COUPLED RECEPTOR-RELATED"/>
    <property type="match status" value="1"/>
</dbReference>
<evidence type="ECO:0000256" key="4">
    <source>
        <dbReference type="SAM" id="SignalP"/>
    </source>
</evidence>
<dbReference type="InterPro" id="IPR000859">
    <property type="entry name" value="CUB_dom"/>
</dbReference>
<feature type="transmembrane region" description="Helical" evidence="3">
    <location>
        <begin position="3902"/>
        <end position="3923"/>
    </location>
</feature>
<feature type="transmembrane region" description="Helical" evidence="3">
    <location>
        <begin position="4087"/>
        <end position="4106"/>
    </location>
</feature>
<feature type="transmembrane region" description="Helical" evidence="3">
    <location>
        <begin position="4142"/>
        <end position="4163"/>
    </location>
</feature>
<name>W4G435_APHAT</name>
<dbReference type="Pfam" id="PF13229">
    <property type="entry name" value="Beta_helix"/>
    <property type="match status" value="1"/>
</dbReference>
<dbReference type="OrthoDB" id="77931at2759"/>
<keyword evidence="1" id="KW-1015">Disulfide bond</keyword>
<dbReference type="STRING" id="112090.W4G435"/>
<feature type="domain" description="CUB" evidence="5">
    <location>
        <begin position="214"/>
        <end position="349"/>
    </location>
</feature>
<evidence type="ECO:0000256" key="2">
    <source>
        <dbReference type="SAM" id="MobiDB-lite"/>
    </source>
</evidence>
<organism evidence="6">
    <name type="scientific">Aphanomyces astaci</name>
    <name type="common">Crayfish plague agent</name>
    <dbReference type="NCBI Taxonomy" id="112090"/>
    <lineage>
        <taxon>Eukaryota</taxon>
        <taxon>Sar</taxon>
        <taxon>Stramenopiles</taxon>
        <taxon>Oomycota</taxon>
        <taxon>Saprolegniomycetes</taxon>
        <taxon>Saprolegniales</taxon>
        <taxon>Verrucalvaceae</taxon>
        <taxon>Aphanomyces</taxon>
    </lineage>
</organism>
<evidence type="ECO:0000256" key="1">
    <source>
        <dbReference type="ARBA" id="ARBA00023157"/>
    </source>
</evidence>
<dbReference type="PROSITE" id="PS01180">
    <property type="entry name" value="CUB"/>
    <property type="match status" value="2"/>
</dbReference>
<dbReference type="InterPro" id="IPR035914">
    <property type="entry name" value="Sperma_CUB_dom_sf"/>
</dbReference>
<keyword evidence="4" id="KW-0732">Signal</keyword>
<dbReference type="RefSeq" id="XP_009836130.1">
    <property type="nucleotide sequence ID" value="XM_009837828.1"/>
</dbReference>
<sequence>MAQQRWTRLLPLLFLVLVLGQKCKLSTTVTKAPGVMVDRSPQQDGTTYESPTDCHWKISTLSANKVVQLDIELLHLDQDMYNDVLLINLGADVPVPQGWALYTRNNDITGQDYVGTFDYTTTVPGACTSQQGNAFDPMSCSLTDGTLMNDRNRDRSWIYFTGSGDGNYPITFLSMAPDIYIIFRSFSKSSSSSPGDSSDVSGLRMSYSFVSAYCDGLTVVAPRLDASDTSSLSTELQIKDNMAGQTKANMNCSWLIQPYRTPDGSTTSRVSFDSIWLDFRSFDIHGASIVSIYDGMSSQAPLLAQFIESNGPQDTIKAPHSAVYITYFTDDGPPSVGITIGWKASYCPNACSGRTHGTCILGMCDCNKGWAGAACNIPEGWLCAAAHYNAGDGCDCGCGLYDPDCGALDPLVVACTRSKSGGGLLYDGAMGRLFSGDCVYCPLPPVIAEQPKLPNFNWEHNTLDQSCPDVFQCPQGTQCSPTGLCTKVSDAAPPDFTLRQGCVVSTDCPAATVCNAQQFCQAPSDYALHLTSATTAGVCSFYGIPPNTDFTIELHLQVLTTPQGTDVVLTYPGLTITQSSSLTFTVGTSPPWNSKWNVADGLWHSIVWVWDNAAGTMSLFEVTPGTTAAAVGPVASTSGIPPGVVLAPDQNFTLGPLDGALSSLRIWTQVRPPTSFFQPSTDRAHLVADYRFMEGSGRDLSPNQNDLTDPSPNLLPFGSYPPQSYSCVASPLDISTGLAVGAIVSVTAASTKAWTVGIFSAADVNLIVVTGTTNLVEIAVDGSTITSMAVPGVTAKAALSIRLTRVTTTAMEVCINDVFCDTVTMSTTAMAYVTVNAAPRNGALGGLQSPCLVLVDSLEALAPLVSSGPTATVDNAQCTFPFAMSIRNCNYFAKYLATNSYNAATFSPLAQAYAIAQLDLEDQACQCDAMPTWLSNFKVNQVDSATPTVTATVDYVKIKTTTDSTAAGAVECAAGCYMLEVVGHRRLDGPLPPPPPPPSPPGPPSATPAPPSPTPPTTAGPTPQPTYPSGNLARKYNVKRDFAFVESGGAWSVLNATDDGVVGTETCLVTGPDTSQVNQALTAFQCQTSGTTTLDAAPPPLAYCILNNTKATCQSDNHGCSLPNGSTTLTSLAGSFSDNYRASITAGVHVCTYIVQPAVPPHLRRFANLSYTIQTADLSANDALVVTDANARPLLFPISGPVAFPDLPIQSVVPGTQATFTLRTYGDKSSVSNDGFVVEFDTVYTFADVATSHFCNATRSVVPVTDVTVFPTSSFSPSSMAFPTLGDCTYVMQAPNATFSSIWLSFLDFTMASPSDRIEVYGDNMTLLASVTNTTFASPHYGVVFNGLADYVLSSYPLPILPASILFWIQVPATLKKDCSVASSCINNVAKRMKVLGTEFTPASPSCARFNVELDVDTGYLSMYLNGATFVLEQDVRQGTWFHIAFVFRELDNDMLGYVNGARVALSTASNYDPLLGPCPSNVLFLGGQPSLPDDRNVLFNGMLRHIVLFTEPKTIYQIGRQMTRKCDATDPTLLLCYAFTTTDTSNVVDDSSVALFGRFHGTTFSTQAPLWLSSLLYKTFTSASAHLVLRFVSSAPNSTFRFIATPKACPVCGDHGVCRRGQCRCDVGYKGPACNVKVDACEPNLVLPSTNGVLLFPSTVQAPDQFVPPFPIDGYPAALDCSWHLRKSSSKMVLLFTELALDVGDSLAVYEGRRVTPTYYATHNLTADLAMTRASYFSRGQYAYTQVIFKNVSSVAATAVLWPVVAAPQPGTCSKSFHIVQFRRGSVCVDGSSVGLNRSWAAQLVSSYWWLQSPEAFSTQITPLQLVFNDYATDTANVTVEYSKLLLGQGKVTHPLPAMFHFRRRTQPFDTCQDGRDVGLETSATIVTATGLHKFTRPNISSGWTRQANVVDPPVFQYAGAWSLDMTKPFSGLFRTPGFVAQVGAAPFTIVVHTTVVLSADVQYLFAQEENNANSIFLKISESRRGLGQWTFGAYASNDRPTAASPASFSRDTVMLAITVNNGVVSYFVNGLLFGIDDTNTAYQACVDQCNADGCDSSAWECRSQVPVGAFNDPSRLVLGGRFQGATVLNAWKGQIFQLTVYDRELSDAVIASLYTGIDAVSTVVSKTVVNSLWSPTIAEVSTIEVLSVPVGVTRVSSTLTRRWQLRRYGCQAPMPSLEPSRLAVLLNVSSLATVVYNALDDTAALVSWSTPTSPSTLVQTSLVRSKLYGFNLTTSLIVDLLVQYGVATDNFPYIVTSVYVNAISATSASIGFHFTDAQRNSVDATATLFRANNTWHPPDWVHRLVVPIYGEVPPSKCRDDRNNSVAITYTSGVLSDGGATESAIVAPNTQCSWLLVAPAGESIFISFTYFHVECVEGEVTIDDMDAHTSTPLCGFQGGYSNTFGANVRVVFRIGSPPTGGPGNHPLPMTSTGFFGMYVFSNDNTNLNTVEVPVAYTPWTIVRPAEDDVVVAGSTKCQLDTTDESVLNPWQIASSLIVPYLDDICYQSQSNAADFEWEVTSHDSSAGDTTTCKDNNWTTDESVPWSAVAIDIVGGTDRYVDPPSSVYHAPAFTYTKSNQSLATTYISERNALEFRVQSPLGGRGRVMIEYYMPQTFYVAPASYQGVDGSNGDGSREKPYTYSFEYLVTNVLASGDMMLLYPGRYEGPGYCNLVMTKAVVIESISGAKWTTLDCNGLSRGWQLKHASGITIVKGLTFTRATVSTSPFTGAAVFASGDVHIEACSFDNNVHRAQGTLAFVSPSVSTVRNCSFTSNVGLSGAAIAVLSASASLDSIQAVDNYATVSGALFVSTYVEGTSMALSSPSRVTMIKSVFVRNKGLKEGAVTITRASVVSMTSNQFTATLGPAIAVDASTLTFDHNLVQSSLGSGIVATNGAVVAATYSTFASNSAKNGAALSLDTSAYQGRSNMYQGNSATVAGGAVFGQACQYTELDSLFVSNVVGNASLGGGALAFTSCNSAVDISTVQVLVQRCTFENNSASFGGAIHLRDVHASIVANQFVGNAAGRFGGAIRVADCMSQRDEVAVNMAGNAFERNVGARGAAVYVETSDVLRLDTNSFIKNAAASFGGAVALVSATRVLILSSMFLRCVASGGGAIYATAESSVDISNSGFEMCSSRSNGGSLYVDNTQLGLTNVWVQGGMASGNGGAIVLMSQGTSIRATNLTISSTSANKGGAFYLIDCSLPPGQVSDVSIVNTSAVTMGGAFYAVLVSMELSRLTTTDTTAASGGMMTLEDSTATLVDSTVAHSTALKNGGAFYVIISTLYLITSLLADNQAINYGGSVYGFASQVTMADSALERSASEFGGGVYVSSSTLGIARSTISSNMADNGGAFYADLSDVHVDESTFDANAATTGGGAAYISSNVAVLTTSVFTNNMANQGGALCLSQVTQVTLDACTFVSNSVANADTTSLPLLGGAVYIDRVDETSTVANCVFQNNSADSLGGAVYAAASTPLLNPPSLLVTNSTFQSNRADSSGGAMFLDGFQTVFDSTSFALNMATRGGGGAIFWQGNTEPVGLPRQSYWANDAVYGPDFASVPVALRPLYTPPPSAVAGQLGGEGSAQPFVGSFVVHVVDKYLQTVATENSIQVTLESTTAGAFVTGTAKVTVHDGVANFTKAGVQQMPGSNATVAVSASGLVALTTVELHIRQCVRGEVTPIGVPQCVKCPFGQFSWNTTDTVCHQCPTGGVCGGGDSIDALDGFWRFENSTGVCTDPSYPYDGCRLGTCLDASCSGYTKGDVSATVRLDGPNHTMILTIRADTIEYRANDTLYVQGEELHVVATEKIGDSTASYQHQVLVTGNTLSTTGAVDIYKRGKEKCKAGYMGNLCFQCAPGYTRSGKTACTSCPANLTLTVVVLVLGVFGVAAVAIVLIIMTINKSRQKADLYSILTKIFTSYLQLVSLAGSFDLQWPQQVKAMFAGQSQISNPGDKLISIECLMDQYKRTMMVATPLSSLSNYYMQLLVFLSLPVCAVVFPMLFWRLRFRLASRRILRRDWGLALNAVLGRGTGSDAMIQNDELLDVLLAVKESPSDIVLDYVRSISHIGDEPQALSTVKASFLQATKDEMRDKTVLSIIVLMFLVHPGLSNQIFQLYTCTELGYNEHGDRLFFLNPDLDVQCYDATHYKWMLFVGIPGLVLYTLGIPYFAFHQLRRRRHELDQPRTKLQFGFLYDGYKLDHYYWEIWIMMRKILVSFISVFLKNWGTAPQALGATGLVFVALWGHMETWPYEEACVNGLEQKALLACLFTLYMGLYLLQPEVTTVTRVVIGAFIITANGLFLVVFSRLMIVQVKQKAQNALAQMANQKYVSMAVKKIRNKSSASMPPRPPSSPNAHLRNSNDYVVAPDLSTDTHVQQKLDKTEI</sequence>
<feature type="compositionally biased region" description="Pro residues" evidence="2">
    <location>
        <begin position="990"/>
        <end position="1026"/>
    </location>
</feature>
<dbReference type="InterPro" id="IPR039448">
    <property type="entry name" value="Beta_helix"/>
</dbReference>
<feature type="domain" description="CUB" evidence="5">
    <location>
        <begin position="2319"/>
        <end position="2442"/>
    </location>
</feature>
<gene>
    <name evidence="6" type="ORF">H257_11026</name>
</gene>
<dbReference type="Pfam" id="PF23106">
    <property type="entry name" value="EGF_Teneurin"/>
    <property type="match status" value="2"/>
</dbReference>